<keyword evidence="16" id="KW-1185">Reference proteome</keyword>
<keyword evidence="3" id="KW-0808">Transferase</keyword>
<name>T1JSM9_TETUR</name>
<keyword evidence="7" id="KW-0443">Lipid metabolism</keyword>
<dbReference type="InterPro" id="IPR015433">
    <property type="entry name" value="PI3/4_kinase"/>
</dbReference>
<dbReference type="PROSITE" id="PS00916">
    <property type="entry name" value="PI3_4_KINASE_2"/>
    <property type="match status" value="1"/>
</dbReference>
<dbReference type="SUPFAM" id="SSF48371">
    <property type="entry name" value="ARM repeat"/>
    <property type="match status" value="1"/>
</dbReference>
<feature type="compositionally biased region" description="Low complexity" evidence="9">
    <location>
        <begin position="98"/>
        <end position="116"/>
    </location>
</feature>
<dbReference type="Gene3D" id="3.10.20.90">
    <property type="entry name" value="Phosphatidylinositol 3-kinase Catalytic Subunit, Chain A, domain 1"/>
    <property type="match status" value="1"/>
</dbReference>
<dbReference type="InterPro" id="IPR000403">
    <property type="entry name" value="PI3/4_kinase_cat_dom"/>
</dbReference>
<evidence type="ECO:0000313" key="15">
    <source>
        <dbReference type="EnsemblMetazoa" id="tetur01g11100.1"/>
    </source>
</evidence>
<dbReference type="SMART" id="SM00144">
    <property type="entry name" value="PI3K_rbd"/>
    <property type="match status" value="1"/>
</dbReference>
<evidence type="ECO:0000256" key="5">
    <source>
        <dbReference type="ARBA" id="ARBA00022777"/>
    </source>
</evidence>
<evidence type="ECO:0000259" key="10">
    <source>
        <dbReference type="PROSITE" id="PS50195"/>
    </source>
</evidence>
<reference evidence="16" key="1">
    <citation type="submission" date="2011-08" db="EMBL/GenBank/DDBJ databases">
        <authorList>
            <person name="Rombauts S."/>
        </authorList>
    </citation>
    <scope>NUCLEOTIDE SEQUENCE</scope>
    <source>
        <strain evidence="16">London</strain>
    </source>
</reference>
<dbReference type="SUPFAM" id="SSF49562">
    <property type="entry name" value="C2 domain (Calcium/lipid-binding domain, CaLB)"/>
    <property type="match status" value="1"/>
</dbReference>
<dbReference type="Pfam" id="PF00792">
    <property type="entry name" value="PI3K_C2"/>
    <property type="match status" value="1"/>
</dbReference>
<dbReference type="Proteomes" id="UP000015104">
    <property type="component" value="Unassembled WGS sequence"/>
</dbReference>
<dbReference type="Gene3D" id="1.25.40.70">
    <property type="entry name" value="Phosphatidylinositol 3-kinase, accessory domain (PIK)"/>
    <property type="match status" value="1"/>
</dbReference>
<dbReference type="EC" id="2.7.1.137" evidence="2"/>
<dbReference type="Gene3D" id="2.60.40.150">
    <property type="entry name" value="C2 domain"/>
    <property type="match status" value="1"/>
</dbReference>
<dbReference type="GO" id="GO:0005737">
    <property type="term" value="C:cytoplasm"/>
    <property type="evidence" value="ECO:0007669"/>
    <property type="project" value="TreeGrafter"/>
</dbReference>
<dbReference type="PROSITE" id="PS50195">
    <property type="entry name" value="PX"/>
    <property type="match status" value="1"/>
</dbReference>
<feature type="domain" description="PI3K/PI4K catalytic" evidence="11">
    <location>
        <begin position="1181"/>
        <end position="1460"/>
    </location>
</feature>
<evidence type="ECO:0000256" key="3">
    <source>
        <dbReference type="ARBA" id="ARBA00022679"/>
    </source>
</evidence>
<dbReference type="GO" id="GO:0005524">
    <property type="term" value="F:ATP binding"/>
    <property type="evidence" value="ECO:0007669"/>
    <property type="project" value="UniProtKB-KW"/>
</dbReference>
<proteinExistence type="inferred from homology"/>
<dbReference type="PANTHER" id="PTHR10048:SF14">
    <property type="entry name" value="LD28067P"/>
    <property type="match status" value="1"/>
</dbReference>
<dbReference type="PROSITE" id="PS51547">
    <property type="entry name" value="C2_PI3K"/>
    <property type="match status" value="1"/>
</dbReference>
<dbReference type="SMART" id="SM00142">
    <property type="entry name" value="PI3K_C2"/>
    <property type="match status" value="1"/>
</dbReference>
<feature type="region of interest" description="Disordered" evidence="9">
    <location>
        <begin position="46"/>
        <end position="164"/>
    </location>
</feature>
<dbReference type="SMART" id="SM00312">
    <property type="entry name" value="PX"/>
    <property type="match status" value="1"/>
</dbReference>
<dbReference type="GO" id="GO:0005886">
    <property type="term" value="C:plasma membrane"/>
    <property type="evidence" value="ECO:0007669"/>
    <property type="project" value="TreeGrafter"/>
</dbReference>
<dbReference type="PANTHER" id="PTHR10048">
    <property type="entry name" value="PHOSPHATIDYLINOSITOL KINASE"/>
    <property type="match status" value="1"/>
</dbReference>
<organism evidence="15 16">
    <name type="scientific">Tetranychus urticae</name>
    <name type="common">Two-spotted spider mite</name>
    <dbReference type="NCBI Taxonomy" id="32264"/>
    <lineage>
        <taxon>Eukaryota</taxon>
        <taxon>Metazoa</taxon>
        <taxon>Ecdysozoa</taxon>
        <taxon>Arthropoda</taxon>
        <taxon>Chelicerata</taxon>
        <taxon>Arachnida</taxon>
        <taxon>Acari</taxon>
        <taxon>Acariformes</taxon>
        <taxon>Trombidiformes</taxon>
        <taxon>Prostigmata</taxon>
        <taxon>Eleutherengona</taxon>
        <taxon>Raphignathae</taxon>
        <taxon>Tetranychoidea</taxon>
        <taxon>Tetranychidae</taxon>
        <taxon>Tetranychus</taxon>
    </lineage>
</organism>
<dbReference type="SMART" id="SM00145">
    <property type="entry name" value="PI3Ka"/>
    <property type="match status" value="1"/>
</dbReference>
<evidence type="ECO:0000256" key="8">
    <source>
        <dbReference type="PROSITE-ProRule" id="PRU00880"/>
    </source>
</evidence>
<dbReference type="GO" id="GO:0005942">
    <property type="term" value="C:phosphatidylinositol 3-kinase complex"/>
    <property type="evidence" value="ECO:0007669"/>
    <property type="project" value="TreeGrafter"/>
</dbReference>
<dbReference type="FunFam" id="3.30.1520.10:FF:000006">
    <property type="entry name" value="Phosphatidylinositol 4-phosphate 3-kinase C2 domain-containing subunit alpha"/>
    <property type="match status" value="1"/>
</dbReference>
<dbReference type="InterPro" id="IPR000341">
    <property type="entry name" value="PI3K_Ras-bd_dom"/>
</dbReference>
<dbReference type="Pfam" id="PF00787">
    <property type="entry name" value="PX"/>
    <property type="match status" value="1"/>
</dbReference>
<dbReference type="InterPro" id="IPR018936">
    <property type="entry name" value="PI3/4_kinase_CS"/>
</dbReference>
<dbReference type="FunFam" id="3.30.1010.10:FF:000001">
    <property type="entry name" value="Phosphatidylinositol 4-phosphate 3-kinase C2 domain-containing subunit beta"/>
    <property type="match status" value="1"/>
</dbReference>
<feature type="compositionally biased region" description="Basic and acidic residues" evidence="9">
    <location>
        <begin position="326"/>
        <end position="341"/>
    </location>
</feature>
<dbReference type="CDD" id="cd05166">
    <property type="entry name" value="PI3Kc_II"/>
    <property type="match status" value="1"/>
</dbReference>
<dbReference type="STRING" id="32264.T1JSM9"/>
<dbReference type="InterPro" id="IPR035892">
    <property type="entry name" value="C2_domain_sf"/>
</dbReference>
<dbReference type="InterPro" id="IPR011009">
    <property type="entry name" value="Kinase-like_dom_sf"/>
</dbReference>
<evidence type="ECO:0000256" key="2">
    <source>
        <dbReference type="ARBA" id="ARBA00012073"/>
    </source>
</evidence>
<keyword evidence="6" id="KW-0067">ATP-binding</keyword>
<dbReference type="GO" id="GO:0035005">
    <property type="term" value="F:1-phosphatidylinositol-4-phosphate 3-kinase activity"/>
    <property type="evidence" value="ECO:0007669"/>
    <property type="project" value="TreeGrafter"/>
</dbReference>
<dbReference type="GO" id="GO:0043491">
    <property type="term" value="P:phosphatidylinositol 3-kinase/protein kinase B signal transduction"/>
    <property type="evidence" value="ECO:0007669"/>
    <property type="project" value="TreeGrafter"/>
</dbReference>
<protein>
    <recommendedName>
        <fullName evidence="2">phosphatidylinositol 3-kinase</fullName>
        <ecNumber evidence="2">2.7.1.137</ecNumber>
    </recommendedName>
</protein>
<feature type="compositionally biased region" description="Polar residues" evidence="9">
    <location>
        <begin position="117"/>
        <end position="140"/>
    </location>
</feature>
<dbReference type="Pfam" id="PF00613">
    <property type="entry name" value="PI3Ka"/>
    <property type="match status" value="1"/>
</dbReference>
<evidence type="ECO:0000256" key="4">
    <source>
        <dbReference type="ARBA" id="ARBA00022741"/>
    </source>
</evidence>
<dbReference type="SMART" id="SM00146">
    <property type="entry name" value="PI3Kc"/>
    <property type="match status" value="1"/>
</dbReference>
<feature type="compositionally biased region" description="Low complexity" evidence="9">
    <location>
        <begin position="141"/>
        <end position="164"/>
    </location>
</feature>
<evidence type="ECO:0000259" key="13">
    <source>
        <dbReference type="PROSITE" id="PS51546"/>
    </source>
</evidence>
<dbReference type="HOGENOM" id="CLU_002191_0_1_1"/>
<dbReference type="InterPro" id="IPR036940">
    <property type="entry name" value="PI3/4_kinase_cat_sf"/>
</dbReference>
<dbReference type="FunFam" id="1.10.1070.11:FF:000001">
    <property type="entry name" value="Phosphatidylinositol 4,5-bisphosphate 3-kinase catalytic subunit"/>
    <property type="match status" value="1"/>
</dbReference>
<feature type="domain" description="PX" evidence="10">
    <location>
        <begin position="1498"/>
        <end position="1615"/>
    </location>
</feature>
<dbReference type="GO" id="GO:0016303">
    <property type="term" value="F:1-phosphatidylinositol-3-kinase activity"/>
    <property type="evidence" value="ECO:0007669"/>
    <property type="project" value="UniProtKB-EC"/>
</dbReference>
<evidence type="ECO:0000256" key="7">
    <source>
        <dbReference type="ARBA" id="ARBA00023098"/>
    </source>
</evidence>
<feature type="domain" description="PIK helical" evidence="12">
    <location>
        <begin position="937"/>
        <end position="1113"/>
    </location>
</feature>
<reference evidence="15" key="2">
    <citation type="submission" date="2015-06" db="UniProtKB">
        <authorList>
            <consortium name="EnsemblMetazoa"/>
        </authorList>
    </citation>
    <scope>IDENTIFICATION</scope>
</reference>
<dbReference type="Gene3D" id="3.30.1010.10">
    <property type="entry name" value="Phosphatidylinositol 3-kinase Catalytic Subunit, Chain A, domain 4"/>
    <property type="match status" value="1"/>
</dbReference>
<dbReference type="InterPro" id="IPR016024">
    <property type="entry name" value="ARM-type_fold"/>
</dbReference>
<evidence type="ECO:0000313" key="16">
    <source>
        <dbReference type="Proteomes" id="UP000015104"/>
    </source>
</evidence>
<feature type="compositionally biased region" description="Low complexity" evidence="9">
    <location>
        <begin position="362"/>
        <end position="399"/>
    </location>
</feature>
<dbReference type="GO" id="GO:0016477">
    <property type="term" value="P:cell migration"/>
    <property type="evidence" value="ECO:0007669"/>
    <property type="project" value="TreeGrafter"/>
</dbReference>
<dbReference type="InterPro" id="IPR001263">
    <property type="entry name" value="PI3K_accessory_dom"/>
</dbReference>
<comment type="catalytic activity">
    <reaction evidence="1">
        <text>a 1,2-diacyl-sn-glycero-3-phospho-(1D-myo-inositol) + ATP = a 1,2-diacyl-sn-glycero-3-phospho-(1D-myo-inositol-3-phosphate) + ADP + H(+)</text>
        <dbReference type="Rhea" id="RHEA:12709"/>
        <dbReference type="ChEBI" id="CHEBI:15378"/>
        <dbReference type="ChEBI" id="CHEBI:30616"/>
        <dbReference type="ChEBI" id="CHEBI:57880"/>
        <dbReference type="ChEBI" id="CHEBI:58088"/>
        <dbReference type="ChEBI" id="CHEBI:456216"/>
        <dbReference type="EC" id="2.7.1.137"/>
    </reaction>
</comment>
<evidence type="ECO:0000256" key="6">
    <source>
        <dbReference type="ARBA" id="ARBA00022840"/>
    </source>
</evidence>
<dbReference type="PROSITE" id="PS50290">
    <property type="entry name" value="PI3_4_KINASE_3"/>
    <property type="match status" value="1"/>
</dbReference>
<evidence type="ECO:0000259" key="14">
    <source>
        <dbReference type="PROSITE" id="PS51547"/>
    </source>
</evidence>
<feature type="domain" description="C2 PI3K-type" evidence="14">
    <location>
        <begin position="736"/>
        <end position="924"/>
    </location>
</feature>
<dbReference type="InterPro" id="IPR001683">
    <property type="entry name" value="PX_dom"/>
</dbReference>
<dbReference type="Gene3D" id="1.10.1070.11">
    <property type="entry name" value="Phosphatidylinositol 3-/4-kinase, catalytic domain"/>
    <property type="match status" value="1"/>
</dbReference>
<dbReference type="eggNOG" id="KOG0905">
    <property type="taxonomic scope" value="Eukaryota"/>
</dbReference>
<dbReference type="SUPFAM" id="SSF64268">
    <property type="entry name" value="PX domain"/>
    <property type="match status" value="1"/>
</dbReference>
<feature type="region of interest" description="Disordered" evidence="9">
    <location>
        <begin position="314"/>
        <end position="399"/>
    </location>
</feature>
<evidence type="ECO:0000259" key="12">
    <source>
        <dbReference type="PROSITE" id="PS51545"/>
    </source>
</evidence>
<keyword evidence="4" id="KW-0547">Nucleotide-binding</keyword>
<sequence length="1632" mass="184542">MNEQFTRDQTETKPALPPRLFIRPPPRKPTVINELKLKVPLPRRMVNNQSVNGPTIELSKLIAPPPSKATTSHRDEQGCNSVQTPGSLNDNMTSSRLTNEINNSNNSITGGTVGNNLSSIRSYQPSNNPFRTNAPNTLCLSNNNNSNSNMNSSSSTSSASPSPSFANNFSPFSSSTYAIVSPIKTHPGKPSWIPVASGTNRPPALSHSNSFPYFDPFKRDAIQAVQQLNTNHQQNQHSNSTRLFNSNSVQNLSYFYSSVTSQVNNEAVREMLEKIRKLGELEKLPNENLIDLGPNYSVNPQDDLLHLFDPLMISEGNDQENSDSIDSDHNQNSDEGSKEISDGSSSPQEPISPPTPIRVDSIDSTSSPSESSATTPSIASQLTVSSENENGSNNIFISSNNTIPADDNFRVRFRTSRADPELISFAQKVYLNRNKFAYSDKLTNPGFVASTRLDYQLDCTLSVKLQIYHKSTESPISFTCNVNTSVEHVVCHAVCSIFEGTNGINFDEFVLKINSLNEYLTKDSTLADYAYIHQCHMFDEDVRLTLINTNETCHNIYARNHEDDESVTSLSPDDLLPQPCVCKFGEINRDMVNILLETLEKEISKLVFNSSKESIVKTIKGVIQATKALCSLFGNCDTLQVTEAIENLSQLSLVYDQYKKRGEIILNQLSEEQLQVIHKEVFHHAIVKLKRAIREMINLYCSTFPVDFELIPQENLDTEPKTLNDESKSPCSLSQMSETLLVYVGTVNCLSFDWKMRYREFYISCEIWFGENLIGNCKTGRVPVSQGLFQRLVFNELLHFQTVLLSSLPRESYLYFNLYGIEFPSSSSLSSSSSSTITSTSNAIPSDQSSANGEKKTPKLVALSVLKLLDFQEKLVQGSVLLGMWTGEIVSKTERTCFNSSNLEKGSPLIIVNLPDHGCDICFPSIDTESSINTYIKQDLNLLDSASQTDIHVILNSDPVQQMSRADENIIWDHRHYLHELPSALPKVLKAAPSWKWSYLNDIYHMIQTWNSLPAVDAMQLLLPAFLDKYVRSQAVTWISRLRNDEICDYLPQLIQALRFEPYFDSALIWFLLEKAYSSVRIAHNLYWLLKQNLDDPIFSFRSRIYLNALLLTCGEALRTLFENQEALLSKLSFVSDHLKSTKGSQRMVTLTRDLEPVDDFLLTHPLALPLSPSMHVIGLNIKSCFYFNSNTLPIKLAFKSEQSSSCFTQIDAMYKVGDDLRQDSFTMQMIKIMDKLWLKEGLDLKIVTFGCIATDFRKGFVEIVKNAETLRKIQTEYGITGSFRDSCISEWLQKHNTSELEYRKSVENFTYSLAGYVVVTYVLGIGDRHNDNIMITTSGHLFHIDFGKYLGDAQMLGAIKRDRTPFILTSDMAYVINGGDKPSKQFQYFVDLCCQAFNIIRRHTNLFLNLFSLMVSSGIPGLSIEAVKYIHRTLLPSLTEAEATAAFNKMIGETLSSVSTKFNFFLHNLAQLRFTSDHNDPSTLSFVPKKYTKETDGRIIGLRVESYFKKYEPEKVYIYVIRVEREHQKDPAYVYRSYREFYELHQKMTSLFPLVRLYPLNRSSSFMGRSNTREVAEKRAPEIDFFLLSLMHMTEEIAHSDIVYTFFHPILRDQEAFSGQGQSGSSSLHIY</sequence>
<feature type="region of interest" description="Disordered" evidence="9">
    <location>
        <begin position="1"/>
        <end position="28"/>
    </location>
</feature>
<dbReference type="InterPro" id="IPR036871">
    <property type="entry name" value="PX_dom_sf"/>
</dbReference>
<dbReference type="EMBL" id="CAEY01000463">
    <property type="status" value="NOT_ANNOTATED_CDS"/>
    <property type="molecule type" value="Genomic_DNA"/>
</dbReference>
<evidence type="ECO:0000256" key="9">
    <source>
        <dbReference type="SAM" id="MobiDB-lite"/>
    </source>
</evidence>
<dbReference type="InterPro" id="IPR042236">
    <property type="entry name" value="PI3K_accessory_sf"/>
</dbReference>
<evidence type="ECO:0000259" key="11">
    <source>
        <dbReference type="PROSITE" id="PS50290"/>
    </source>
</evidence>
<dbReference type="InterPro" id="IPR002420">
    <property type="entry name" value="PI3K-type_C2_dom"/>
</dbReference>
<dbReference type="SUPFAM" id="SSF54236">
    <property type="entry name" value="Ubiquitin-like"/>
    <property type="match status" value="1"/>
</dbReference>
<accession>T1JSM9</accession>
<keyword evidence="5" id="KW-0418">Kinase</keyword>
<dbReference type="Pfam" id="PF00454">
    <property type="entry name" value="PI3_PI4_kinase"/>
    <property type="match status" value="1"/>
</dbReference>
<dbReference type="EnsemblMetazoa" id="tetur01g11100.1">
    <property type="protein sequence ID" value="tetur01g11100.1"/>
    <property type="gene ID" value="tetur01g11100"/>
</dbReference>
<feature type="domain" description="PI3K-RBD" evidence="13">
    <location>
        <begin position="456"/>
        <end position="548"/>
    </location>
</feature>
<comment type="similarity">
    <text evidence="8">Belongs to the PI3/PI4-kinase family.</text>
</comment>
<evidence type="ECO:0000256" key="1">
    <source>
        <dbReference type="ARBA" id="ARBA00001498"/>
    </source>
</evidence>
<dbReference type="SUPFAM" id="SSF56112">
    <property type="entry name" value="Protein kinase-like (PK-like)"/>
    <property type="match status" value="1"/>
</dbReference>
<dbReference type="InterPro" id="IPR029071">
    <property type="entry name" value="Ubiquitin-like_domsf"/>
</dbReference>
<dbReference type="Pfam" id="PF00794">
    <property type="entry name" value="PI3K_rbd"/>
    <property type="match status" value="1"/>
</dbReference>
<feature type="compositionally biased region" description="Polar residues" evidence="9">
    <location>
        <begin position="78"/>
        <end position="97"/>
    </location>
</feature>
<dbReference type="Gene3D" id="3.30.1520.10">
    <property type="entry name" value="Phox-like domain"/>
    <property type="match status" value="1"/>
</dbReference>
<dbReference type="GO" id="GO:0048015">
    <property type="term" value="P:phosphatidylinositol-mediated signaling"/>
    <property type="evidence" value="ECO:0007669"/>
    <property type="project" value="TreeGrafter"/>
</dbReference>
<dbReference type="GO" id="GO:0035091">
    <property type="term" value="F:phosphatidylinositol binding"/>
    <property type="evidence" value="ECO:0007669"/>
    <property type="project" value="InterPro"/>
</dbReference>
<feature type="compositionally biased region" description="Basic and acidic residues" evidence="9">
    <location>
        <begin position="1"/>
        <end position="11"/>
    </location>
</feature>
<dbReference type="PROSITE" id="PS51546">
    <property type="entry name" value="PI3K_RBD"/>
    <property type="match status" value="1"/>
</dbReference>
<dbReference type="PROSITE" id="PS51545">
    <property type="entry name" value="PIK_HELICAL"/>
    <property type="match status" value="1"/>
</dbReference>